<organism evidence="2 3">
    <name type="scientific">Pestalotiopsis fici (strain W106-1 / CGMCC3.15140)</name>
    <dbReference type="NCBI Taxonomy" id="1229662"/>
    <lineage>
        <taxon>Eukaryota</taxon>
        <taxon>Fungi</taxon>
        <taxon>Dikarya</taxon>
        <taxon>Ascomycota</taxon>
        <taxon>Pezizomycotina</taxon>
        <taxon>Sordariomycetes</taxon>
        <taxon>Xylariomycetidae</taxon>
        <taxon>Amphisphaeriales</taxon>
        <taxon>Sporocadaceae</taxon>
        <taxon>Pestalotiopsis</taxon>
    </lineage>
</organism>
<dbReference type="EMBL" id="KI912109">
    <property type="protein sequence ID" value="ETS86730.1"/>
    <property type="molecule type" value="Genomic_DNA"/>
</dbReference>
<proteinExistence type="predicted"/>
<dbReference type="KEGG" id="pfy:PFICI_00558"/>
<dbReference type="AlphaFoldDB" id="W3XL84"/>
<dbReference type="RefSeq" id="XP_007827330.1">
    <property type="nucleotide sequence ID" value="XM_007829139.1"/>
</dbReference>
<gene>
    <name evidence="2" type="ORF">PFICI_00558</name>
</gene>
<name>W3XL84_PESFW</name>
<protein>
    <submittedName>
        <fullName evidence="2">Uncharacterized protein</fullName>
    </submittedName>
</protein>
<accession>W3XL84</accession>
<reference evidence="3" key="1">
    <citation type="journal article" date="2015" name="BMC Genomics">
        <title>Genomic and transcriptomic analysis of the endophytic fungus Pestalotiopsis fici reveals its lifestyle and high potential for synthesis of natural products.</title>
        <authorList>
            <person name="Wang X."/>
            <person name="Zhang X."/>
            <person name="Liu L."/>
            <person name="Xiang M."/>
            <person name="Wang W."/>
            <person name="Sun X."/>
            <person name="Che Y."/>
            <person name="Guo L."/>
            <person name="Liu G."/>
            <person name="Guo L."/>
            <person name="Wang C."/>
            <person name="Yin W.B."/>
            <person name="Stadler M."/>
            <person name="Zhang X."/>
            <person name="Liu X."/>
        </authorList>
    </citation>
    <scope>NUCLEOTIDE SEQUENCE [LARGE SCALE GENOMIC DNA]</scope>
    <source>
        <strain evidence="3">W106-1 / CGMCC3.15140</strain>
    </source>
</reference>
<evidence type="ECO:0000313" key="2">
    <source>
        <dbReference type="EMBL" id="ETS86730.1"/>
    </source>
</evidence>
<keyword evidence="1" id="KW-1133">Transmembrane helix</keyword>
<evidence type="ECO:0000256" key="1">
    <source>
        <dbReference type="SAM" id="Phobius"/>
    </source>
</evidence>
<dbReference type="eggNOG" id="ENOG502STM3">
    <property type="taxonomic scope" value="Eukaryota"/>
</dbReference>
<evidence type="ECO:0000313" key="3">
    <source>
        <dbReference type="Proteomes" id="UP000030651"/>
    </source>
</evidence>
<sequence length="658" mass="74031">MPVYWYPEEGAVIRGELIKADIIANLIQLAAKLHEILIVLSLSAIALSIFRRRLVGGGVRLGFLTGGYRVGDLPYLWSAAFRHQGLDKSRPWELVHCNSAFENITLPLICYNESVEVWTVHLRDYNNGYTYRTKLGTCDILDSSKYPASGYSELMGWAENLGATDLANNLIFQSESTKIRRYLNITKKGDRMLSTTPPHFLMNSIGLFQQFINTTSVGAVSKEPRYQLTSKGDNQYQPFVQSICETHPYTNSSPYLSFKYPVGLECFGDADCEHTKSHPPSLADVWPNATSWSSNSLNPEYTTHHDNSSVVFTSGLVSNNNMDRELYLCTMLASWAGSTFTYTPQVDDILRARPSAGNDLQEAYHKRFDGNIRVIKFERDWFPISNPELKFSNDHLSNTTVGRLIQQLRYNETKNGTSADHIDPLGHSDTPPNISLAKVFGAYLTESLSRSSLGSGPFVRLVETDKELSLVDLTNQHGYFRDIRTYKRLNETHSNVTAQGITYYPERTFENYTATFKQALNIDMQAKRYGYGSGQRRRTLDFAVSMMCIYLGTVFTYGLVIAVLSVLELLQIHLWGGPVRVLSVAPWSDLQDLFLLALRTPNPNDQDSADVGAGVTSDQIWKKIVRVRADHADNVQLALDQNPDDTSKVETVGGKKYY</sequence>
<dbReference type="HOGENOM" id="CLU_012879_0_0_1"/>
<dbReference type="InParanoid" id="W3XL84"/>
<dbReference type="GeneID" id="19265571"/>
<keyword evidence="1" id="KW-0812">Transmembrane</keyword>
<feature type="transmembrane region" description="Helical" evidence="1">
    <location>
        <begin position="542"/>
        <end position="564"/>
    </location>
</feature>
<dbReference type="OMA" id="PWSDLQD"/>
<keyword evidence="1" id="KW-0472">Membrane</keyword>
<dbReference type="Proteomes" id="UP000030651">
    <property type="component" value="Unassembled WGS sequence"/>
</dbReference>
<dbReference type="OrthoDB" id="5342924at2759"/>
<keyword evidence="3" id="KW-1185">Reference proteome</keyword>